<gene>
    <name evidence="1" type="ORF">LCGC14_2729550</name>
</gene>
<comment type="caution">
    <text evidence="1">The sequence shown here is derived from an EMBL/GenBank/DDBJ whole genome shotgun (WGS) entry which is preliminary data.</text>
</comment>
<dbReference type="AlphaFoldDB" id="A0A0F8Z7U3"/>
<dbReference type="EMBL" id="LAZR01049376">
    <property type="protein sequence ID" value="KKK89793.1"/>
    <property type="molecule type" value="Genomic_DNA"/>
</dbReference>
<organism evidence="1">
    <name type="scientific">marine sediment metagenome</name>
    <dbReference type="NCBI Taxonomy" id="412755"/>
    <lineage>
        <taxon>unclassified sequences</taxon>
        <taxon>metagenomes</taxon>
        <taxon>ecological metagenomes</taxon>
    </lineage>
</organism>
<reference evidence="1" key="1">
    <citation type="journal article" date="2015" name="Nature">
        <title>Complex archaea that bridge the gap between prokaryotes and eukaryotes.</title>
        <authorList>
            <person name="Spang A."/>
            <person name="Saw J.H."/>
            <person name="Jorgensen S.L."/>
            <person name="Zaremba-Niedzwiedzka K."/>
            <person name="Martijn J."/>
            <person name="Lind A.E."/>
            <person name="van Eijk R."/>
            <person name="Schleper C."/>
            <person name="Guy L."/>
            <person name="Ettema T.J."/>
        </authorList>
    </citation>
    <scope>NUCLEOTIDE SEQUENCE</scope>
</reference>
<name>A0A0F8Z7U3_9ZZZZ</name>
<evidence type="ECO:0000313" key="1">
    <source>
        <dbReference type="EMBL" id="KKK89793.1"/>
    </source>
</evidence>
<protein>
    <submittedName>
        <fullName evidence="1">Uncharacterized protein</fullName>
    </submittedName>
</protein>
<sequence length="210" mass="24555">MAESGFNVINGQTGEIVDDPIFSLSDELYDPNDIGFKMTANFKNNKTRKRNVRIYRVNDEEQTDNIDVNTEYDCENIPELNKSCIFTKLYRTRDPHFSKDSYYKYWHKLCSYLNQDTNVIFSNKPNLHKVRHVKELEKLCEGSHPSIYKFVKECMSKGLIAEFKLKGEKEFVVNPRYALNGKKMPVLLYNLFNENDISAEFGNDNCDTNE</sequence>
<accession>A0A0F8Z7U3</accession>
<proteinExistence type="predicted"/>